<accession>A0A6J4SEM7</accession>
<feature type="non-terminal residue" evidence="2">
    <location>
        <position position="141"/>
    </location>
</feature>
<gene>
    <name evidence="2" type="ORF">AVDCRST_MAG65-2370</name>
</gene>
<proteinExistence type="predicted"/>
<evidence type="ECO:0000256" key="1">
    <source>
        <dbReference type="SAM" id="MobiDB-lite"/>
    </source>
</evidence>
<organism evidence="2">
    <name type="scientific">uncultured Solirubrobacteraceae bacterium</name>
    <dbReference type="NCBI Taxonomy" id="1162706"/>
    <lineage>
        <taxon>Bacteria</taxon>
        <taxon>Bacillati</taxon>
        <taxon>Actinomycetota</taxon>
        <taxon>Thermoleophilia</taxon>
        <taxon>Solirubrobacterales</taxon>
        <taxon>Solirubrobacteraceae</taxon>
        <taxon>environmental samples</taxon>
    </lineage>
</organism>
<feature type="region of interest" description="Disordered" evidence="1">
    <location>
        <begin position="1"/>
        <end position="112"/>
    </location>
</feature>
<dbReference type="AlphaFoldDB" id="A0A6J4SEM7"/>
<name>A0A6J4SEM7_9ACTN</name>
<evidence type="ECO:0000313" key="2">
    <source>
        <dbReference type="EMBL" id="CAA9497247.1"/>
    </source>
</evidence>
<protein>
    <submittedName>
        <fullName evidence="2">Transcriptional regulator, HxlR family</fullName>
    </submittedName>
</protein>
<feature type="compositionally biased region" description="Low complexity" evidence="1">
    <location>
        <begin position="21"/>
        <end position="31"/>
    </location>
</feature>
<sequence>ADSAASHGVARGARRRRRPLDAAGGRRPAGGSTPLRRPAVRSRRHRLQRARAALEASRVPGRPRRRALHRPPAALRLRADRLRSRSGRRAPSAHRLGRPSPRRRTGAPARGVRQRVACRLALRHLRSARGRRRDRRIALRL</sequence>
<feature type="compositionally biased region" description="Basic residues" evidence="1">
    <location>
        <begin position="38"/>
        <end position="49"/>
    </location>
</feature>
<dbReference type="EMBL" id="CADCVL010000390">
    <property type="protein sequence ID" value="CAA9497247.1"/>
    <property type="molecule type" value="Genomic_DNA"/>
</dbReference>
<reference evidence="2" key="1">
    <citation type="submission" date="2020-02" db="EMBL/GenBank/DDBJ databases">
        <authorList>
            <person name="Meier V. D."/>
        </authorList>
    </citation>
    <scope>NUCLEOTIDE SEQUENCE</scope>
    <source>
        <strain evidence="2">AVDCRST_MAG65</strain>
    </source>
</reference>
<feature type="compositionally biased region" description="Basic residues" evidence="1">
    <location>
        <begin position="84"/>
        <end position="105"/>
    </location>
</feature>
<feature type="compositionally biased region" description="Low complexity" evidence="1">
    <location>
        <begin position="50"/>
        <end position="60"/>
    </location>
</feature>
<feature type="non-terminal residue" evidence="2">
    <location>
        <position position="1"/>
    </location>
</feature>